<feature type="region of interest" description="Disordered" evidence="1">
    <location>
        <begin position="225"/>
        <end position="268"/>
    </location>
</feature>
<keyword evidence="2" id="KW-0472">Membrane</keyword>
<evidence type="ECO:0008006" key="5">
    <source>
        <dbReference type="Google" id="ProtNLM"/>
    </source>
</evidence>
<dbReference type="RefSeq" id="WP_358285648.1">
    <property type="nucleotide sequence ID" value="NZ_JBEYGJ010000023.1"/>
</dbReference>
<feature type="transmembrane region" description="Helical" evidence="2">
    <location>
        <begin position="25"/>
        <end position="49"/>
    </location>
</feature>
<keyword evidence="4" id="KW-1185">Reference proteome</keyword>
<feature type="transmembrane region" description="Helical" evidence="2">
    <location>
        <begin position="161"/>
        <end position="181"/>
    </location>
</feature>
<dbReference type="Proteomes" id="UP001601288">
    <property type="component" value="Unassembled WGS sequence"/>
</dbReference>
<protein>
    <recommendedName>
        <fullName evidence="5">Integral membrane protein</fullName>
    </recommendedName>
</protein>
<evidence type="ECO:0000256" key="1">
    <source>
        <dbReference type="SAM" id="MobiDB-lite"/>
    </source>
</evidence>
<feature type="transmembrane region" description="Helical" evidence="2">
    <location>
        <begin position="81"/>
        <end position="99"/>
    </location>
</feature>
<organism evidence="3 4">
    <name type="scientific">Streptomyces massasporeus</name>
    <dbReference type="NCBI Taxonomy" id="67324"/>
    <lineage>
        <taxon>Bacteria</taxon>
        <taxon>Bacillati</taxon>
        <taxon>Actinomycetota</taxon>
        <taxon>Actinomycetes</taxon>
        <taxon>Kitasatosporales</taxon>
        <taxon>Streptomycetaceae</taxon>
        <taxon>Streptomyces</taxon>
    </lineage>
</organism>
<feature type="transmembrane region" description="Helical" evidence="2">
    <location>
        <begin position="55"/>
        <end position="74"/>
    </location>
</feature>
<reference evidence="3 4" key="1">
    <citation type="submission" date="2024-10" db="EMBL/GenBank/DDBJ databases">
        <title>The Natural Products Discovery Center: Release of the First 8490 Sequenced Strains for Exploring Actinobacteria Biosynthetic Diversity.</title>
        <authorList>
            <person name="Kalkreuter E."/>
            <person name="Kautsar S.A."/>
            <person name="Yang D."/>
            <person name="Bader C.D."/>
            <person name="Teijaro C.N."/>
            <person name="Fluegel L."/>
            <person name="Davis C.M."/>
            <person name="Simpson J.R."/>
            <person name="Lauterbach L."/>
            <person name="Steele A.D."/>
            <person name="Gui C."/>
            <person name="Meng S."/>
            <person name="Li G."/>
            <person name="Viehrig K."/>
            <person name="Ye F."/>
            <person name="Su P."/>
            <person name="Kiefer A.F."/>
            <person name="Nichols A."/>
            <person name="Cepeda A.J."/>
            <person name="Yan W."/>
            <person name="Fan B."/>
            <person name="Jiang Y."/>
            <person name="Adhikari A."/>
            <person name="Zheng C.-J."/>
            <person name="Schuster L."/>
            <person name="Cowan T.M."/>
            <person name="Smanski M.J."/>
            <person name="Chevrette M.G."/>
            <person name="De Carvalho L.P.S."/>
            <person name="Shen B."/>
        </authorList>
    </citation>
    <scope>NUCLEOTIDE SEQUENCE [LARGE SCALE GENOMIC DNA]</scope>
    <source>
        <strain evidence="3 4">NPDC007066</strain>
    </source>
</reference>
<accession>A0ABW6LNL5</accession>
<keyword evidence="2" id="KW-0812">Transmembrane</keyword>
<proteinExistence type="predicted"/>
<evidence type="ECO:0000256" key="2">
    <source>
        <dbReference type="SAM" id="Phobius"/>
    </source>
</evidence>
<gene>
    <name evidence="3" type="ORF">ACFYM3_34790</name>
</gene>
<evidence type="ECO:0000313" key="4">
    <source>
        <dbReference type="Proteomes" id="UP001601288"/>
    </source>
</evidence>
<evidence type="ECO:0000313" key="3">
    <source>
        <dbReference type="EMBL" id="MFE9229674.1"/>
    </source>
</evidence>
<dbReference type="EMBL" id="JBIAFP010000027">
    <property type="protein sequence ID" value="MFE9229674.1"/>
    <property type="molecule type" value="Genomic_DNA"/>
</dbReference>
<comment type="caution">
    <text evidence="3">The sequence shown here is derived from an EMBL/GenBank/DDBJ whole genome shotgun (WGS) entry which is preliminary data.</text>
</comment>
<keyword evidence="2" id="KW-1133">Transmembrane helix</keyword>
<name>A0ABW6LNL5_9ACTN</name>
<sequence length="268" mass="27902">MPRMHRPGGGASRGRRMTGVTQGAIALRVVRTAMFAAVCAMATALGHALMADDVLPWWAVGVAFAGTASGAWRLTGRERRAVTIVGATVVAQGLLHLLFSLTHQLVRSSTPAGVPIAERPSGPPAMAFSHSGVGMHHPGMHTPVPEASSGAPFLSAVTHSASAGMLLAHLLAAVACGVWLWRGEAAVHRIGRALAAALFAPLRRVCRALLRTVARCASPPCRTARGVAEDARPAPSPLRHAVVRRGPPQGHHPCAHRPSPVPQLAARP</sequence>